<organism evidence="2 3">
    <name type="scientific">Fimbriiglobus ruber</name>
    <dbReference type="NCBI Taxonomy" id="1908690"/>
    <lineage>
        <taxon>Bacteria</taxon>
        <taxon>Pseudomonadati</taxon>
        <taxon>Planctomycetota</taxon>
        <taxon>Planctomycetia</taxon>
        <taxon>Gemmatales</taxon>
        <taxon>Gemmataceae</taxon>
        <taxon>Fimbriiglobus</taxon>
    </lineage>
</organism>
<sequence length="112" mass="12561">MAGRVGFGRGRTRGHDEGQGNRKGHAAFLRSRSCGKPNESRNAAPFQVQTAIGAGRKRDSPLVSRPEGQKPRHFTASERLHPFEVSNSSVFDQSFIPRVTRRRSLTKWRSDM</sequence>
<reference evidence="3" key="1">
    <citation type="submission" date="2017-06" db="EMBL/GenBank/DDBJ databases">
        <title>Genome analysis of Fimbriiglobus ruber SP5, the first member of the order Planctomycetales with confirmed chitinolytic capability.</title>
        <authorList>
            <person name="Ravin N.V."/>
            <person name="Rakitin A.L."/>
            <person name="Ivanova A.A."/>
            <person name="Beletsky A.V."/>
            <person name="Kulichevskaya I.S."/>
            <person name="Mardanov A.V."/>
            <person name="Dedysh S.N."/>
        </authorList>
    </citation>
    <scope>NUCLEOTIDE SEQUENCE [LARGE SCALE GENOMIC DNA]</scope>
    <source>
        <strain evidence="3">SP5</strain>
    </source>
</reference>
<dbReference type="AlphaFoldDB" id="A0A225DKJ9"/>
<feature type="region of interest" description="Disordered" evidence="1">
    <location>
        <begin position="1"/>
        <end position="80"/>
    </location>
</feature>
<protein>
    <submittedName>
        <fullName evidence="2">Uncharacterized protein</fullName>
    </submittedName>
</protein>
<evidence type="ECO:0000313" key="2">
    <source>
        <dbReference type="EMBL" id="OWK41932.1"/>
    </source>
</evidence>
<feature type="compositionally biased region" description="Basic and acidic residues" evidence="1">
    <location>
        <begin position="67"/>
        <end position="80"/>
    </location>
</feature>
<comment type="caution">
    <text evidence="2">The sequence shown here is derived from an EMBL/GenBank/DDBJ whole genome shotgun (WGS) entry which is preliminary data.</text>
</comment>
<proteinExistence type="predicted"/>
<dbReference type="Proteomes" id="UP000214646">
    <property type="component" value="Unassembled WGS sequence"/>
</dbReference>
<dbReference type="EMBL" id="NIDE01000005">
    <property type="protein sequence ID" value="OWK41932.1"/>
    <property type="molecule type" value="Genomic_DNA"/>
</dbReference>
<name>A0A225DKJ9_9BACT</name>
<evidence type="ECO:0000256" key="1">
    <source>
        <dbReference type="SAM" id="MobiDB-lite"/>
    </source>
</evidence>
<gene>
    <name evidence="2" type="ORF">FRUB_04010</name>
</gene>
<evidence type="ECO:0000313" key="3">
    <source>
        <dbReference type="Proteomes" id="UP000214646"/>
    </source>
</evidence>
<keyword evidence="3" id="KW-1185">Reference proteome</keyword>
<accession>A0A225DKJ9</accession>